<proteinExistence type="predicted"/>
<dbReference type="InterPro" id="IPR043502">
    <property type="entry name" value="DNA/RNA_pol_sf"/>
</dbReference>
<evidence type="ECO:0000259" key="1">
    <source>
        <dbReference type="Pfam" id="PF07727"/>
    </source>
</evidence>
<organism evidence="2 3">
    <name type="scientific">Vitis vinifera</name>
    <name type="common">Grape</name>
    <dbReference type="NCBI Taxonomy" id="29760"/>
    <lineage>
        <taxon>Eukaryota</taxon>
        <taxon>Viridiplantae</taxon>
        <taxon>Streptophyta</taxon>
        <taxon>Embryophyta</taxon>
        <taxon>Tracheophyta</taxon>
        <taxon>Spermatophyta</taxon>
        <taxon>Magnoliopsida</taxon>
        <taxon>eudicotyledons</taxon>
        <taxon>Gunneridae</taxon>
        <taxon>Pentapetalae</taxon>
        <taxon>rosids</taxon>
        <taxon>Vitales</taxon>
        <taxon>Vitaceae</taxon>
        <taxon>Viteae</taxon>
        <taxon>Vitis</taxon>
    </lineage>
</organism>
<comment type="caution">
    <text evidence="2">The sequence shown here is derived from an EMBL/GenBank/DDBJ whole genome shotgun (WGS) entry which is preliminary data.</text>
</comment>
<dbReference type="EMBL" id="QGNW01002645">
    <property type="protein sequence ID" value="RVW13788.1"/>
    <property type="molecule type" value="Genomic_DNA"/>
</dbReference>
<dbReference type="InterPro" id="IPR013103">
    <property type="entry name" value="RVT_2"/>
</dbReference>
<name>A0A438BS58_VITVI</name>
<feature type="domain" description="Reverse transcriptase Ty1/copia-type" evidence="1">
    <location>
        <begin position="3"/>
        <end position="94"/>
    </location>
</feature>
<dbReference type="Pfam" id="PF07727">
    <property type="entry name" value="RVT_2"/>
    <property type="match status" value="1"/>
</dbReference>
<dbReference type="CDD" id="cd09272">
    <property type="entry name" value="RNase_HI_RT_Ty1"/>
    <property type="match status" value="1"/>
</dbReference>
<dbReference type="AlphaFoldDB" id="A0A438BS58"/>
<reference evidence="2 3" key="1">
    <citation type="journal article" date="2018" name="PLoS Genet.">
        <title>Population sequencing reveals clonal diversity and ancestral inbreeding in the grapevine cultivar Chardonnay.</title>
        <authorList>
            <person name="Roach M.J."/>
            <person name="Johnson D.L."/>
            <person name="Bohlmann J."/>
            <person name="van Vuuren H.J."/>
            <person name="Jones S.J."/>
            <person name="Pretorius I.S."/>
            <person name="Schmidt S.A."/>
            <person name="Borneman A.R."/>
        </authorList>
    </citation>
    <scope>NUCLEOTIDE SEQUENCE [LARGE SCALE GENOMIC DNA]</scope>
    <source>
        <strain evidence="3">cv. Chardonnay</strain>
        <tissue evidence="2">Leaf</tissue>
    </source>
</reference>
<accession>A0A438BS58</accession>
<dbReference type="SUPFAM" id="SSF56672">
    <property type="entry name" value="DNA/RNA polymerases"/>
    <property type="match status" value="1"/>
</dbReference>
<evidence type="ECO:0000313" key="3">
    <source>
        <dbReference type="Proteomes" id="UP000288805"/>
    </source>
</evidence>
<gene>
    <name evidence="2" type="primary">RE1_2530</name>
    <name evidence="2" type="ORF">CK203_083613</name>
</gene>
<sequence>MSMFVYCNNSTMLVVLVYVDDIIVTGLNSLLIEQLIFSLNSCFALKDLGPLNFFLGIKVFNSGSSLHLSQARYICDLLQHAGLSKSKSKTFPMVYCTITRPDIAYTVNKLCQFMHAPTSTHLQVVKCVLRYLKGSLFYGLSFQPSFSLDLIAYIDVDWASCPDDRCSTSGYCIYFGGNMVCWSTSKQKVVSRSSTESEYKGLANAAAKLTWIQSLLKELFVSLFQPPVLYYDNLNTTYLAANPVLHSQAKHVEIDYHFVRERVL</sequence>
<dbReference type="PANTHER" id="PTHR11439">
    <property type="entry name" value="GAG-POL-RELATED RETROTRANSPOSON"/>
    <property type="match status" value="1"/>
</dbReference>
<protein>
    <submittedName>
        <fullName evidence="2">Retrovirus-related Pol polyprotein from transposon RE1</fullName>
    </submittedName>
</protein>
<dbReference type="Proteomes" id="UP000288805">
    <property type="component" value="Unassembled WGS sequence"/>
</dbReference>
<evidence type="ECO:0000313" key="2">
    <source>
        <dbReference type="EMBL" id="RVW13788.1"/>
    </source>
</evidence>
<dbReference type="PANTHER" id="PTHR11439:SF455">
    <property type="entry name" value="RLK (RECEPTOR-LIKE PROTEIN KINASE) 8, PUTATIVE-RELATED"/>
    <property type="match status" value="1"/>
</dbReference>